<feature type="domain" description="OTU" evidence="2">
    <location>
        <begin position="15"/>
        <end position="178"/>
    </location>
</feature>
<accession>A0A6A6Z6I5</accession>
<dbReference type="InterPro" id="IPR003323">
    <property type="entry name" value="OTU_dom"/>
</dbReference>
<feature type="compositionally biased region" description="Polar residues" evidence="1">
    <location>
        <begin position="355"/>
        <end position="367"/>
    </location>
</feature>
<feature type="compositionally biased region" description="Basic residues" evidence="1">
    <location>
        <begin position="282"/>
        <end position="300"/>
    </location>
</feature>
<feature type="compositionally biased region" description="Low complexity" evidence="1">
    <location>
        <begin position="328"/>
        <end position="337"/>
    </location>
</feature>
<gene>
    <name evidence="3 5" type="ORF">BDZ99DRAFT_484942</name>
</gene>
<dbReference type="EMBL" id="MU003693">
    <property type="protein sequence ID" value="KAF2816283.1"/>
    <property type="molecule type" value="Genomic_DNA"/>
</dbReference>
<reference evidence="5" key="2">
    <citation type="submission" date="2020-04" db="EMBL/GenBank/DDBJ databases">
        <authorList>
            <consortium name="NCBI Genome Project"/>
        </authorList>
    </citation>
    <scope>NUCLEOTIDE SEQUENCE</scope>
    <source>
        <strain evidence="5">CBS 304.34</strain>
    </source>
</reference>
<dbReference type="Pfam" id="PF02338">
    <property type="entry name" value="OTU"/>
    <property type="match status" value="1"/>
</dbReference>
<keyword evidence="4" id="KW-1185">Reference proteome</keyword>
<dbReference type="PANTHER" id="PTHR12419">
    <property type="entry name" value="OTU DOMAIN CONTAINING PROTEIN"/>
    <property type="match status" value="1"/>
</dbReference>
<reference evidence="5" key="3">
    <citation type="submission" date="2025-04" db="UniProtKB">
        <authorList>
            <consortium name="RefSeq"/>
        </authorList>
    </citation>
    <scope>IDENTIFICATION</scope>
    <source>
        <strain evidence="5">CBS 304.34</strain>
    </source>
</reference>
<feature type="compositionally biased region" description="Polar residues" evidence="1">
    <location>
        <begin position="377"/>
        <end position="393"/>
    </location>
</feature>
<protein>
    <submittedName>
        <fullName evidence="3 5">Cysteine proteinase</fullName>
    </submittedName>
</protein>
<evidence type="ECO:0000259" key="2">
    <source>
        <dbReference type="PROSITE" id="PS50802"/>
    </source>
</evidence>
<dbReference type="CDD" id="cd22756">
    <property type="entry name" value="OTU_OTUD3-like"/>
    <property type="match status" value="1"/>
</dbReference>
<dbReference type="GO" id="GO:0004843">
    <property type="term" value="F:cysteine-type deubiquitinase activity"/>
    <property type="evidence" value="ECO:0007669"/>
    <property type="project" value="TreeGrafter"/>
</dbReference>
<dbReference type="InterPro" id="IPR050704">
    <property type="entry name" value="Peptidase_C85-like"/>
</dbReference>
<dbReference type="Gene3D" id="3.90.70.80">
    <property type="match status" value="1"/>
</dbReference>
<dbReference type="AlphaFoldDB" id="A0A6A6Z6I5"/>
<dbReference type="GeneID" id="54463568"/>
<evidence type="ECO:0000313" key="4">
    <source>
        <dbReference type="Proteomes" id="UP000504636"/>
    </source>
</evidence>
<evidence type="ECO:0000256" key="1">
    <source>
        <dbReference type="SAM" id="MobiDB-lite"/>
    </source>
</evidence>
<reference evidence="3 5" key="1">
    <citation type="journal article" date="2020" name="Stud. Mycol.">
        <title>101 Dothideomycetes genomes: a test case for predicting lifestyles and emergence of pathogens.</title>
        <authorList>
            <person name="Haridas S."/>
            <person name="Albert R."/>
            <person name="Binder M."/>
            <person name="Bloem J."/>
            <person name="Labutti K."/>
            <person name="Salamov A."/>
            <person name="Andreopoulos B."/>
            <person name="Baker S."/>
            <person name="Barry K."/>
            <person name="Bills G."/>
            <person name="Bluhm B."/>
            <person name="Cannon C."/>
            <person name="Castanera R."/>
            <person name="Culley D."/>
            <person name="Daum C."/>
            <person name="Ezra D."/>
            <person name="Gonzalez J."/>
            <person name="Henrissat B."/>
            <person name="Kuo A."/>
            <person name="Liang C."/>
            <person name="Lipzen A."/>
            <person name="Lutzoni F."/>
            <person name="Magnuson J."/>
            <person name="Mondo S."/>
            <person name="Nolan M."/>
            <person name="Ohm R."/>
            <person name="Pangilinan J."/>
            <person name="Park H.-J."/>
            <person name="Ramirez L."/>
            <person name="Alfaro M."/>
            <person name="Sun H."/>
            <person name="Tritt A."/>
            <person name="Yoshinaga Y."/>
            <person name="Zwiers L.-H."/>
            <person name="Turgeon B."/>
            <person name="Goodwin S."/>
            <person name="Spatafora J."/>
            <person name="Crous P."/>
            <person name="Grigoriev I."/>
        </authorList>
    </citation>
    <scope>NUCLEOTIDE SEQUENCE</scope>
    <source>
        <strain evidence="3 5">CBS 304.34</strain>
    </source>
</reference>
<sequence length="458" mass="50755">MRSATEFPQLAGFGLYASKIRGDGNCLFNALSDQLYGDQSEHREIRAKVIAYMRDHADVYKSFITVNVGGGTRRNPKRKNTAAVNAPLDNTAPTDEQIHATFEEHLRAMARGGTYGDNLEITAFSSAFRVDVKIYQREFAYMVHGEVHGENANEPEGQRPVVHIAYHTWEHFSSVRNINGPHTGLPNVQMIELTKEEEKTQQTKLATTPYDQPWMLEAVSTSLPFLADERTIKKALEEAKGNVNNAISSLIDAKSCSASPGGSSVERDTDTDTEDTDGPNKRRDRRLSRATRTLKTKAPKPPHPFLVRLHANSSQESLTSDTGSYGLPLADPASPDNSDSDSKPDWHMESFYQGDYNSPTVPDSQRIPSRVKINLKKPQSPSGRKTVQRQTGPQRRKAPSAREKKDIKKHAQKAARKERAIAEAKGLSPSTVKKGMSATTQTKKPSPGLDDGFKILYI</sequence>
<evidence type="ECO:0000313" key="5">
    <source>
        <dbReference type="RefSeq" id="XP_033583247.1"/>
    </source>
</evidence>
<dbReference type="RefSeq" id="XP_033583247.1">
    <property type="nucleotide sequence ID" value="XM_033722675.1"/>
</dbReference>
<dbReference type="PANTHER" id="PTHR12419:SF7">
    <property type="entry name" value="OTU DOMAIN-CONTAINING PROTEIN 3"/>
    <property type="match status" value="1"/>
</dbReference>
<proteinExistence type="predicted"/>
<dbReference type="SUPFAM" id="SSF54001">
    <property type="entry name" value="Cysteine proteinases"/>
    <property type="match status" value="1"/>
</dbReference>
<name>A0A6A6Z6I5_9PEZI</name>
<feature type="compositionally biased region" description="Polar residues" evidence="1">
    <location>
        <begin position="311"/>
        <end position="323"/>
    </location>
</feature>
<dbReference type="Proteomes" id="UP000504636">
    <property type="component" value="Unplaced"/>
</dbReference>
<feature type="region of interest" description="Disordered" evidence="1">
    <location>
        <begin position="254"/>
        <end position="453"/>
    </location>
</feature>
<dbReference type="OrthoDB" id="409956at2759"/>
<dbReference type="GO" id="GO:0016579">
    <property type="term" value="P:protein deubiquitination"/>
    <property type="evidence" value="ECO:0007669"/>
    <property type="project" value="TreeGrafter"/>
</dbReference>
<organism evidence="3">
    <name type="scientific">Mytilinidion resinicola</name>
    <dbReference type="NCBI Taxonomy" id="574789"/>
    <lineage>
        <taxon>Eukaryota</taxon>
        <taxon>Fungi</taxon>
        <taxon>Dikarya</taxon>
        <taxon>Ascomycota</taxon>
        <taxon>Pezizomycotina</taxon>
        <taxon>Dothideomycetes</taxon>
        <taxon>Pleosporomycetidae</taxon>
        <taxon>Mytilinidiales</taxon>
        <taxon>Mytilinidiaceae</taxon>
        <taxon>Mytilinidion</taxon>
    </lineage>
</organism>
<dbReference type="PROSITE" id="PS50802">
    <property type="entry name" value="OTU"/>
    <property type="match status" value="1"/>
</dbReference>
<evidence type="ECO:0000313" key="3">
    <source>
        <dbReference type="EMBL" id="KAF2816283.1"/>
    </source>
</evidence>
<dbReference type="InterPro" id="IPR038765">
    <property type="entry name" value="Papain-like_cys_pep_sf"/>
</dbReference>